<comment type="caution">
    <text evidence="2">The sequence shown here is derived from an EMBL/GenBank/DDBJ whole genome shotgun (WGS) entry which is preliminary data.</text>
</comment>
<name>A0ABN2RJP9_9ACTN</name>
<evidence type="ECO:0000259" key="1">
    <source>
        <dbReference type="Pfam" id="PF13490"/>
    </source>
</evidence>
<dbReference type="InterPro" id="IPR024020">
    <property type="entry name" value="Anit_sigma_mycothiol_RsrA"/>
</dbReference>
<keyword evidence="3" id="KW-1185">Reference proteome</keyword>
<evidence type="ECO:0000313" key="3">
    <source>
        <dbReference type="Proteomes" id="UP001499854"/>
    </source>
</evidence>
<organism evidence="2 3">
    <name type="scientific">Catenulispora subtropica</name>
    <dbReference type="NCBI Taxonomy" id="450798"/>
    <lineage>
        <taxon>Bacteria</taxon>
        <taxon>Bacillati</taxon>
        <taxon>Actinomycetota</taxon>
        <taxon>Actinomycetes</taxon>
        <taxon>Catenulisporales</taxon>
        <taxon>Catenulisporaceae</taxon>
        <taxon>Catenulispora</taxon>
    </lineage>
</organism>
<protein>
    <submittedName>
        <fullName evidence="2">Mycothiol system anti-sigma-R factor</fullName>
    </submittedName>
</protein>
<dbReference type="NCBIfam" id="TIGR03988">
    <property type="entry name" value="antisig_RsrA"/>
    <property type="match status" value="1"/>
</dbReference>
<dbReference type="RefSeq" id="WP_344657769.1">
    <property type="nucleotide sequence ID" value="NZ_BAAAQM010000016.1"/>
</dbReference>
<reference evidence="2 3" key="1">
    <citation type="journal article" date="2019" name="Int. J. Syst. Evol. Microbiol.">
        <title>The Global Catalogue of Microorganisms (GCM) 10K type strain sequencing project: providing services to taxonomists for standard genome sequencing and annotation.</title>
        <authorList>
            <consortium name="The Broad Institute Genomics Platform"/>
            <consortium name="The Broad Institute Genome Sequencing Center for Infectious Disease"/>
            <person name="Wu L."/>
            <person name="Ma J."/>
        </authorList>
    </citation>
    <scope>NUCLEOTIDE SEQUENCE [LARGE SCALE GENOMIC DNA]</scope>
    <source>
        <strain evidence="2 3">JCM 16013</strain>
    </source>
</reference>
<dbReference type="EMBL" id="BAAAQM010000016">
    <property type="protein sequence ID" value="GAA1970279.1"/>
    <property type="molecule type" value="Genomic_DNA"/>
</dbReference>
<proteinExistence type="predicted"/>
<gene>
    <name evidence="2" type="primary">rsrA</name>
    <name evidence="2" type="ORF">GCM10009838_31570</name>
</gene>
<accession>A0ABN2RJP9</accession>
<dbReference type="InterPro" id="IPR027383">
    <property type="entry name" value="Znf_put"/>
</dbReference>
<sequence>MSCGQPHETPCTEILDHLYEYIDNEMPEEDCAAFKRHLDECQPCLEKYGLDAMVKKLVQRCCGCDEPPVDLRDKVLARIRHVRGEVAVSGSGE</sequence>
<dbReference type="Pfam" id="PF13490">
    <property type="entry name" value="zf-HC2"/>
    <property type="match status" value="1"/>
</dbReference>
<dbReference type="Proteomes" id="UP001499854">
    <property type="component" value="Unassembled WGS sequence"/>
</dbReference>
<feature type="domain" description="Putative zinc-finger" evidence="1">
    <location>
        <begin position="11"/>
        <end position="44"/>
    </location>
</feature>
<evidence type="ECO:0000313" key="2">
    <source>
        <dbReference type="EMBL" id="GAA1970279.1"/>
    </source>
</evidence>